<feature type="transmembrane region" description="Helical" evidence="6">
    <location>
        <begin position="91"/>
        <end position="112"/>
    </location>
</feature>
<evidence type="ECO:0000256" key="6">
    <source>
        <dbReference type="SAM" id="Phobius"/>
    </source>
</evidence>
<comment type="caution">
    <text evidence="7">The sequence shown here is derived from an EMBL/GenBank/DDBJ whole genome shotgun (WGS) entry which is preliminary data.</text>
</comment>
<feature type="transmembrane region" description="Helical" evidence="6">
    <location>
        <begin position="189"/>
        <end position="209"/>
    </location>
</feature>
<feature type="transmembrane region" description="Helical" evidence="6">
    <location>
        <begin position="49"/>
        <end position="71"/>
    </location>
</feature>
<feature type="transmembrane region" description="Helical" evidence="6">
    <location>
        <begin position="486"/>
        <end position="505"/>
    </location>
</feature>
<evidence type="ECO:0000256" key="3">
    <source>
        <dbReference type="ARBA" id="ARBA00022692"/>
    </source>
</evidence>
<comment type="subcellular location">
    <subcellularLocation>
        <location evidence="1">Cell membrane</location>
        <topology evidence="1">Multi-pass membrane protein</topology>
    </subcellularLocation>
</comment>
<feature type="transmembrane region" description="Helical" evidence="6">
    <location>
        <begin position="21"/>
        <end position="43"/>
    </location>
</feature>
<dbReference type="InterPro" id="IPR050833">
    <property type="entry name" value="Poly_Biosynth_Transport"/>
</dbReference>
<feature type="transmembrane region" description="Helical" evidence="6">
    <location>
        <begin position="317"/>
        <end position="333"/>
    </location>
</feature>
<keyword evidence="3 6" id="KW-0812">Transmembrane</keyword>
<feature type="transmembrane region" description="Helical" evidence="6">
    <location>
        <begin position="353"/>
        <end position="372"/>
    </location>
</feature>
<keyword evidence="4 6" id="KW-1133">Transmembrane helix</keyword>
<evidence type="ECO:0000256" key="2">
    <source>
        <dbReference type="ARBA" id="ARBA00022475"/>
    </source>
</evidence>
<dbReference type="EMBL" id="JBHUIT010000002">
    <property type="protein sequence ID" value="MFD2255857.1"/>
    <property type="molecule type" value="Genomic_DNA"/>
</dbReference>
<feature type="transmembrane region" description="Helical" evidence="6">
    <location>
        <begin position="163"/>
        <end position="183"/>
    </location>
</feature>
<accession>A0ABW5D471</accession>
<evidence type="ECO:0000313" key="8">
    <source>
        <dbReference type="Proteomes" id="UP001597375"/>
    </source>
</evidence>
<evidence type="ECO:0000313" key="7">
    <source>
        <dbReference type="EMBL" id="MFD2255857.1"/>
    </source>
</evidence>
<dbReference type="PANTHER" id="PTHR30250:SF26">
    <property type="entry name" value="PSMA PROTEIN"/>
    <property type="match status" value="1"/>
</dbReference>
<gene>
    <name evidence="7" type="ORF">ACFSSA_04135</name>
</gene>
<feature type="transmembrane region" description="Helical" evidence="6">
    <location>
        <begin position="408"/>
        <end position="427"/>
    </location>
</feature>
<keyword evidence="2" id="KW-1003">Cell membrane</keyword>
<name>A0ABW5D471_9BACT</name>
<dbReference type="RefSeq" id="WP_386818578.1">
    <property type="nucleotide sequence ID" value="NZ_JBHUIT010000002.1"/>
</dbReference>
<feature type="transmembrane region" description="Helical" evidence="6">
    <location>
        <begin position="132"/>
        <end position="151"/>
    </location>
</feature>
<evidence type="ECO:0000256" key="5">
    <source>
        <dbReference type="ARBA" id="ARBA00023136"/>
    </source>
</evidence>
<sequence>MAMISFQNLKNSHAARNAAASYLAFASSAVCGLVSIPIAVSYLNKTQMGLWSIVFTIVGYLLWLDLGIGNATGRKIAAAILADDQREINRWWTLSIGVLALLGGVMFLASLFLSPFLTGLLNIPSEYTGDTLWLFLGMTAVSAVGMPFRAYPGLLIAQERFHWVPLVQALMPWLQLGCFWGLLSLGFGVRSYFPALAFSQATGWVIYVWKVHGKGFRIRIDFSGWTKSRFHELFSYSSSLAVIGIVESVLQSLPALLLARLGGLPLVPVYNLTNRGPGMLHSVAQRTTYAFFPNLQKLYVSGKIDLFGDKFRKVNQLGVWVGLIGAGGIIAGNRPLVCWLAKLDFYAGGWTNLWFACWMITFPFVNGISDLFQLAGKMGKTAGFAMLELPLGVALCWMGFHFGGMPGIAAAFALLPLLVRAPYSLYAGPRFCGFKTWSVCGNAVVALIVGLSLILIGGAWSASGSEATEAFDILGRTTYLPTFRELAVGIIAIALGSIQAIRCLLKIRNGVATPLPAL</sequence>
<reference evidence="8" key="1">
    <citation type="journal article" date="2019" name="Int. J. Syst. Evol. Microbiol.">
        <title>The Global Catalogue of Microorganisms (GCM) 10K type strain sequencing project: providing services to taxonomists for standard genome sequencing and annotation.</title>
        <authorList>
            <consortium name="The Broad Institute Genomics Platform"/>
            <consortium name="The Broad Institute Genome Sequencing Center for Infectious Disease"/>
            <person name="Wu L."/>
            <person name="Ma J."/>
        </authorList>
    </citation>
    <scope>NUCLEOTIDE SEQUENCE [LARGE SCALE GENOMIC DNA]</scope>
    <source>
        <strain evidence="8">CGMCC 4.7106</strain>
    </source>
</reference>
<feature type="transmembrane region" description="Helical" evidence="6">
    <location>
        <begin position="439"/>
        <end position="460"/>
    </location>
</feature>
<keyword evidence="5 6" id="KW-0472">Membrane</keyword>
<keyword evidence="8" id="KW-1185">Reference proteome</keyword>
<organism evidence="7 8">
    <name type="scientific">Luteolibacter algae</name>
    <dbReference type="NCBI Taxonomy" id="454151"/>
    <lineage>
        <taxon>Bacteria</taxon>
        <taxon>Pseudomonadati</taxon>
        <taxon>Verrucomicrobiota</taxon>
        <taxon>Verrucomicrobiia</taxon>
        <taxon>Verrucomicrobiales</taxon>
        <taxon>Verrucomicrobiaceae</taxon>
        <taxon>Luteolibacter</taxon>
    </lineage>
</organism>
<dbReference type="Proteomes" id="UP001597375">
    <property type="component" value="Unassembled WGS sequence"/>
</dbReference>
<evidence type="ECO:0000256" key="4">
    <source>
        <dbReference type="ARBA" id="ARBA00022989"/>
    </source>
</evidence>
<protein>
    <submittedName>
        <fullName evidence="7">Lipopolysaccharide biosynthesis protein</fullName>
    </submittedName>
</protein>
<proteinExistence type="predicted"/>
<dbReference type="PANTHER" id="PTHR30250">
    <property type="entry name" value="PST FAMILY PREDICTED COLANIC ACID TRANSPORTER"/>
    <property type="match status" value="1"/>
</dbReference>
<evidence type="ECO:0000256" key="1">
    <source>
        <dbReference type="ARBA" id="ARBA00004651"/>
    </source>
</evidence>
<feature type="transmembrane region" description="Helical" evidence="6">
    <location>
        <begin position="384"/>
        <end position="402"/>
    </location>
</feature>